<keyword evidence="10" id="KW-1185">Reference proteome</keyword>
<dbReference type="EMBL" id="JAUSRF010000038">
    <property type="protein sequence ID" value="MDP9840756.1"/>
    <property type="molecule type" value="Genomic_DNA"/>
</dbReference>
<comment type="similarity">
    <text evidence="1 6">Belongs to the sigma-70 factor family. ECF subfamily.</text>
</comment>
<dbReference type="SUPFAM" id="SSF88659">
    <property type="entry name" value="Sigma3 and sigma4 domains of RNA polymerase sigma factors"/>
    <property type="match status" value="1"/>
</dbReference>
<keyword evidence="3 6" id="KW-0731">Sigma factor</keyword>
<evidence type="ECO:0000256" key="2">
    <source>
        <dbReference type="ARBA" id="ARBA00023015"/>
    </source>
</evidence>
<dbReference type="NCBIfam" id="TIGR02937">
    <property type="entry name" value="sigma70-ECF"/>
    <property type="match status" value="1"/>
</dbReference>
<dbReference type="Pfam" id="PF04542">
    <property type="entry name" value="Sigma70_r2"/>
    <property type="match status" value="1"/>
</dbReference>
<evidence type="ECO:0000259" key="7">
    <source>
        <dbReference type="Pfam" id="PF04542"/>
    </source>
</evidence>
<evidence type="ECO:0000313" key="9">
    <source>
        <dbReference type="EMBL" id="MDP9840756.1"/>
    </source>
</evidence>
<evidence type="ECO:0000313" key="10">
    <source>
        <dbReference type="Proteomes" id="UP001241472"/>
    </source>
</evidence>
<dbReference type="InterPro" id="IPR000838">
    <property type="entry name" value="RNA_pol_sigma70_ECF_CS"/>
</dbReference>
<dbReference type="InterPro" id="IPR013249">
    <property type="entry name" value="RNA_pol_sigma70_r4_t2"/>
</dbReference>
<dbReference type="InterPro" id="IPR039425">
    <property type="entry name" value="RNA_pol_sigma-70-like"/>
</dbReference>
<dbReference type="Proteomes" id="UP001241472">
    <property type="component" value="Unassembled WGS sequence"/>
</dbReference>
<feature type="domain" description="RNA polymerase sigma-70 region 2" evidence="7">
    <location>
        <begin position="16"/>
        <end position="73"/>
    </location>
</feature>
<organism evidence="9 10">
    <name type="scientific">Neorhizobium huautlense</name>
    <dbReference type="NCBI Taxonomy" id="67774"/>
    <lineage>
        <taxon>Bacteria</taxon>
        <taxon>Pseudomonadati</taxon>
        <taxon>Pseudomonadota</taxon>
        <taxon>Alphaproteobacteria</taxon>
        <taxon>Hyphomicrobiales</taxon>
        <taxon>Rhizobiaceae</taxon>
        <taxon>Rhizobium/Agrobacterium group</taxon>
        <taxon>Neorhizobium</taxon>
    </lineage>
</organism>
<dbReference type="SUPFAM" id="SSF88946">
    <property type="entry name" value="Sigma2 domain of RNA polymerase sigma factors"/>
    <property type="match status" value="1"/>
</dbReference>
<dbReference type="Gene3D" id="1.10.1740.10">
    <property type="match status" value="1"/>
</dbReference>
<dbReference type="InterPro" id="IPR013325">
    <property type="entry name" value="RNA_pol_sigma_r2"/>
</dbReference>
<evidence type="ECO:0000256" key="1">
    <source>
        <dbReference type="ARBA" id="ARBA00010641"/>
    </source>
</evidence>
<protein>
    <recommendedName>
        <fullName evidence="6">RNA polymerase sigma factor</fullName>
    </recommendedName>
</protein>
<evidence type="ECO:0000256" key="6">
    <source>
        <dbReference type="RuleBase" id="RU000716"/>
    </source>
</evidence>
<sequence length="171" mass="18957">MTHAKTVRVQAAMIELLPALRKFARRFCIQDGDVDDLVQDTVAKALGNLDKFQEGTRLKSWLFTIMRNTFSTRYVVGKRTLTGLDDMSGIEPTQQASQEWAMRGHDFEEAFIALPECYRPAAQMILLDGTSYEDAANLLGCKVGTVKSRVNRARAHLAASMGDTVCAAARI</sequence>
<accession>A0ABT9Q2Z8</accession>
<name>A0ABT9Q2Z8_9HYPH</name>
<comment type="caution">
    <text evidence="9">The sequence shown here is derived from an EMBL/GenBank/DDBJ whole genome shotgun (WGS) entry which is preliminary data.</text>
</comment>
<dbReference type="InterPro" id="IPR007627">
    <property type="entry name" value="RNA_pol_sigma70_r2"/>
</dbReference>
<keyword evidence="4 6" id="KW-0238">DNA-binding</keyword>
<evidence type="ECO:0000256" key="3">
    <source>
        <dbReference type="ARBA" id="ARBA00023082"/>
    </source>
</evidence>
<keyword evidence="5 6" id="KW-0804">Transcription</keyword>
<dbReference type="InterPro" id="IPR013324">
    <property type="entry name" value="RNA_pol_sigma_r3/r4-like"/>
</dbReference>
<dbReference type="PANTHER" id="PTHR43133">
    <property type="entry name" value="RNA POLYMERASE ECF-TYPE SIGMA FACTO"/>
    <property type="match status" value="1"/>
</dbReference>
<dbReference type="InterPro" id="IPR036388">
    <property type="entry name" value="WH-like_DNA-bd_sf"/>
</dbReference>
<gene>
    <name evidence="9" type="ORF">J2T09_005544</name>
</gene>
<evidence type="ECO:0000259" key="8">
    <source>
        <dbReference type="Pfam" id="PF08281"/>
    </source>
</evidence>
<feature type="domain" description="RNA polymerase sigma factor 70 region 4 type 2" evidence="8">
    <location>
        <begin position="109"/>
        <end position="157"/>
    </location>
</feature>
<dbReference type="PROSITE" id="PS01063">
    <property type="entry name" value="SIGMA70_ECF"/>
    <property type="match status" value="1"/>
</dbReference>
<evidence type="ECO:0000256" key="4">
    <source>
        <dbReference type="ARBA" id="ARBA00023125"/>
    </source>
</evidence>
<dbReference type="RefSeq" id="WP_306840247.1">
    <property type="nucleotide sequence ID" value="NZ_JAUSRF010000038.1"/>
</dbReference>
<dbReference type="PANTHER" id="PTHR43133:SF25">
    <property type="entry name" value="RNA POLYMERASE SIGMA FACTOR RFAY-RELATED"/>
    <property type="match status" value="1"/>
</dbReference>
<reference evidence="9 10" key="1">
    <citation type="submission" date="2023-07" db="EMBL/GenBank/DDBJ databases">
        <title>Sorghum-associated microbial communities from plants grown in Nebraska, USA.</title>
        <authorList>
            <person name="Schachtman D."/>
        </authorList>
    </citation>
    <scope>NUCLEOTIDE SEQUENCE [LARGE SCALE GENOMIC DNA]</scope>
    <source>
        <strain evidence="9 10">DS1307</strain>
    </source>
</reference>
<dbReference type="Pfam" id="PF08281">
    <property type="entry name" value="Sigma70_r4_2"/>
    <property type="match status" value="1"/>
</dbReference>
<dbReference type="InterPro" id="IPR014284">
    <property type="entry name" value="RNA_pol_sigma-70_dom"/>
</dbReference>
<keyword evidence="2 6" id="KW-0805">Transcription regulation</keyword>
<dbReference type="Gene3D" id="1.10.10.10">
    <property type="entry name" value="Winged helix-like DNA-binding domain superfamily/Winged helix DNA-binding domain"/>
    <property type="match status" value="1"/>
</dbReference>
<proteinExistence type="inferred from homology"/>
<evidence type="ECO:0000256" key="5">
    <source>
        <dbReference type="ARBA" id="ARBA00023163"/>
    </source>
</evidence>